<evidence type="ECO:0000256" key="9">
    <source>
        <dbReference type="PROSITE-ProRule" id="PRU00042"/>
    </source>
</evidence>
<dbReference type="EMBL" id="JAINUF010000014">
    <property type="protein sequence ID" value="KAJ8342406.1"/>
    <property type="molecule type" value="Genomic_DNA"/>
</dbReference>
<evidence type="ECO:0000256" key="2">
    <source>
        <dbReference type="ARBA" id="ARBA00022723"/>
    </source>
</evidence>
<reference evidence="14" key="1">
    <citation type="journal article" date="2023" name="Science">
        <title>Genome structures resolve the early diversification of teleost fishes.</title>
        <authorList>
            <person name="Parey E."/>
            <person name="Louis A."/>
            <person name="Montfort J."/>
            <person name="Bouchez O."/>
            <person name="Roques C."/>
            <person name="Iampietro C."/>
            <person name="Lluch J."/>
            <person name="Castinel A."/>
            <person name="Donnadieu C."/>
            <person name="Desvignes T."/>
            <person name="Floi Bucao C."/>
            <person name="Jouanno E."/>
            <person name="Wen M."/>
            <person name="Mejri S."/>
            <person name="Dirks R."/>
            <person name="Jansen H."/>
            <person name="Henkel C."/>
            <person name="Chen W.J."/>
            <person name="Zahm M."/>
            <person name="Cabau C."/>
            <person name="Klopp C."/>
            <person name="Thompson A.W."/>
            <person name="Robinson-Rechavi M."/>
            <person name="Braasch I."/>
            <person name="Lecointre G."/>
            <person name="Bobe J."/>
            <person name="Postlethwait J.H."/>
            <person name="Berthelot C."/>
            <person name="Roest Crollius H."/>
            <person name="Guiguen Y."/>
        </authorList>
    </citation>
    <scope>NUCLEOTIDE SEQUENCE</scope>
    <source>
        <strain evidence="14">WJC10195</strain>
    </source>
</reference>
<dbReference type="GO" id="GO:0005667">
    <property type="term" value="C:transcription regulator complex"/>
    <property type="evidence" value="ECO:0007669"/>
    <property type="project" value="TreeGrafter"/>
</dbReference>
<comment type="subcellular location">
    <subcellularLocation>
        <location evidence="1">Nucleus</location>
    </subcellularLocation>
</comment>
<dbReference type="PROSITE" id="PS50157">
    <property type="entry name" value="ZINC_FINGER_C2H2_2"/>
    <property type="match status" value="3"/>
</dbReference>
<protein>
    <recommendedName>
        <fullName evidence="16">Zinc finger protein 541</fullName>
    </recommendedName>
</protein>
<evidence type="ECO:0000256" key="6">
    <source>
        <dbReference type="ARBA" id="ARBA00023125"/>
    </source>
</evidence>
<keyword evidence="7" id="KW-0804">Transcription</keyword>
<feature type="compositionally biased region" description="Polar residues" evidence="10">
    <location>
        <begin position="415"/>
        <end position="451"/>
    </location>
</feature>
<dbReference type="SMART" id="SM01189">
    <property type="entry name" value="ELM2"/>
    <property type="match status" value="1"/>
</dbReference>
<feature type="region of interest" description="Disordered" evidence="10">
    <location>
        <begin position="925"/>
        <end position="953"/>
    </location>
</feature>
<evidence type="ECO:0000256" key="3">
    <source>
        <dbReference type="ARBA" id="ARBA00022771"/>
    </source>
</evidence>
<dbReference type="OrthoDB" id="10258692at2759"/>
<keyword evidence="2" id="KW-0479">Metal-binding</keyword>
<feature type="region of interest" description="Disordered" evidence="10">
    <location>
        <begin position="530"/>
        <end position="554"/>
    </location>
</feature>
<dbReference type="FunFam" id="3.30.160.60:FF:000656">
    <property type="entry name" value="Zinc finger protein 541"/>
    <property type="match status" value="1"/>
</dbReference>
<keyword evidence="6" id="KW-0238">DNA-binding</keyword>
<dbReference type="SUPFAM" id="SSF57667">
    <property type="entry name" value="beta-beta-alpha zinc fingers"/>
    <property type="match status" value="2"/>
</dbReference>
<feature type="domain" description="C2H2-type" evidence="11">
    <location>
        <begin position="979"/>
        <end position="1006"/>
    </location>
</feature>
<dbReference type="Pfam" id="PF13912">
    <property type="entry name" value="zf-C2H2_6"/>
    <property type="match status" value="1"/>
</dbReference>
<feature type="compositionally biased region" description="Low complexity" evidence="10">
    <location>
        <begin position="272"/>
        <end position="285"/>
    </location>
</feature>
<dbReference type="SMART" id="SM00717">
    <property type="entry name" value="SANT"/>
    <property type="match status" value="1"/>
</dbReference>
<organism evidence="14 15">
    <name type="scientific">Synaphobranchus kaupii</name>
    <name type="common">Kaup's arrowtooth eel</name>
    <dbReference type="NCBI Taxonomy" id="118154"/>
    <lineage>
        <taxon>Eukaryota</taxon>
        <taxon>Metazoa</taxon>
        <taxon>Chordata</taxon>
        <taxon>Craniata</taxon>
        <taxon>Vertebrata</taxon>
        <taxon>Euteleostomi</taxon>
        <taxon>Actinopterygii</taxon>
        <taxon>Neopterygii</taxon>
        <taxon>Teleostei</taxon>
        <taxon>Anguilliformes</taxon>
        <taxon>Synaphobranchidae</taxon>
        <taxon>Synaphobranchus</taxon>
    </lineage>
</organism>
<keyword evidence="3 9" id="KW-0863">Zinc-finger</keyword>
<dbReference type="GO" id="GO:0000118">
    <property type="term" value="C:histone deacetylase complex"/>
    <property type="evidence" value="ECO:0007669"/>
    <property type="project" value="TreeGrafter"/>
</dbReference>
<dbReference type="PROSITE" id="PS51156">
    <property type="entry name" value="ELM2"/>
    <property type="match status" value="1"/>
</dbReference>
<feature type="compositionally biased region" description="Polar residues" evidence="10">
    <location>
        <begin position="543"/>
        <end position="553"/>
    </location>
</feature>
<feature type="region of interest" description="Disordered" evidence="10">
    <location>
        <begin position="364"/>
        <end position="503"/>
    </location>
</feature>
<dbReference type="GO" id="GO:0006357">
    <property type="term" value="P:regulation of transcription by RNA polymerase II"/>
    <property type="evidence" value="ECO:0007669"/>
    <property type="project" value="TreeGrafter"/>
</dbReference>
<proteinExistence type="predicted"/>
<keyword evidence="4" id="KW-0862">Zinc</keyword>
<evidence type="ECO:0008006" key="16">
    <source>
        <dbReference type="Google" id="ProtNLM"/>
    </source>
</evidence>
<feature type="compositionally biased region" description="Basic residues" evidence="10">
    <location>
        <begin position="471"/>
        <end position="480"/>
    </location>
</feature>
<evidence type="ECO:0000256" key="1">
    <source>
        <dbReference type="ARBA" id="ARBA00004123"/>
    </source>
</evidence>
<dbReference type="PANTHER" id="PTHR16089:SF23">
    <property type="entry name" value="ZINC FINGER PROTEIN 541"/>
    <property type="match status" value="1"/>
</dbReference>
<evidence type="ECO:0000256" key="10">
    <source>
        <dbReference type="SAM" id="MobiDB-lite"/>
    </source>
</evidence>
<comment type="caution">
    <text evidence="14">The sequence shown here is derived from an EMBL/GenBank/DDBJ whole genome shotgun (WGS) entry which is preliminary data.</text>
</comment>
<feature type="domain" description="C2H2-type" evidence="11">
    <location>
        <begin position="108"/>
        <end position="135"/>
    </location>
</feature>
<dbReference type="SMART" id="SM00355">
    <property type="entry name" value="ZnF_C2H2"/>
    <property type="match status" value="4"/>
</dbReference>
<dbReference type="InterPro" id="IPR009057">
    <property type="entry name" value="Homeodomain-like_sf"/>
</dbReference>
<dbReference type="InterPro" id="IPR000949">
    <property type="entry name" value="ELM2_dom"/>
</dbReference>
<keyword evidence="5" id="KW-0805">Transcription regulation</keyword>
<evidence type="ECO:0000259" key="11">
    <source>
        <dbReference type="PROSITE" id="PS50157"/>
    </source>
</evidence>
<evidence type="ECO:0000256" key="4">
    <source>
        <dbReference type="ARBA" id="ARBA00022833"/>
    </source>
</evidence>
<dbReference type="InterPro" id="IPR001005">
    <property type="entry name" value="SANT/Myb"/>
</dbReference>
<dbReference type="Proteomes" id="UP001152622">
    <property type="component" value="Chromosome 14"/>
</dbReference>
<dbReference type="InterPro" id="IPR051066">
    <property type="entry name" value="Trans_reg/Corepressor"/>
</dbReference>
<evidence type="ECO:0000259" key="12">
    <source>
        <dbReference type="PROSITE" id="PS51156"/>
    </source>
</evidence>
<evidence type="ECO:0000313" key="15">
    <source>
        <dbReference type="Proteomes" id="UP001152622"/>
    </source>
</evidence>
<feature type="domain" description="SANT" evidence="13">
    <location>
        <begin position="869"/>
        <end position="920"/>
    </location>
</feature>
<feature type="domain" description="C2H2-type" evidence="11">
    <location>
        <begin position="136"/>
        <end position="163"/>
    </location>
</feature>
<feature type="compositionally biased region" description="Pro residues" evidence="10">
    <location>
        <begin position="486"/>
        <end position="495"/>
    </location>
</feature>
<evidence type="ECO:0000259" key="13">
    <source>
        <dbReference type="PROSITE" id="PS51293"/>
    </source>
</evidence>
<dbReference type="GO" id="GO:0003677">
    <property type="term" value="F:DNA binding"/>
    <property type="evidence" value="ECO:0007669"/>
    <property type="project" value="UniProtKB-KW"/>
</dbReference>
<name>A0A9Q1IK03_SYNKA</name>
<feature type="region of interest" description="Disordered" evidence="10">
    <location>
        <begin position="268"/>
        <end position="305"/>
    </location>
</feature>
<dbReference type="InterPro" id="IPR013087">
    <property type="entry name" value="Znf_C2H2_type"/>
</dbReference>
<dbReference type="PROSITE" id="PS51293">
    <property type="entry name" value="SANT"/>
    <property type="match status" value="1"/>
</dbReference>
<dbReference type="SUPFAM" id="SSF46689">
    <property type="entry name" value="Homeodomain-like"/>
    <property type="match status" value="1"/>
</dbReference>
<accession>A0A9Q1IK03</accession>
<dbReference type="InterPro" id="IPR017884">
    <property type="entry name" value="SANT_dom"/>
</dbReference>
<dbReference type="Gene3D" id="3.30.160.60">
    <property type="entry name" value="Classic Zinc Finger"/>
    <property type="match status" value="3"/>
</dbReference>
<dbReference type="Pfam" id="PF00096">
    <property type="entry name" value="zf-C2H2"/>
    <property type="match status" value="2"/>
</dbReference>
<feature type="domain" description="ELM2" evidence="12">
    <location>
        <begin position="762"/>
        <end position="854"/>
    </location>
</feature>
<dbReference type="FunFam" id="1.10.10.60:FF:000012">
    <property type="entry name" value="Metastasis-associated 1 family, member 3"/>
    <property type="match status" value="1"/>
</dbReference>
<dbReference type="InterPro" id="IPR036236">
    <property type="entry name" value="Znf_C2H2_sf"/>
</dbReference>
<sequence>MAEHQGATGTLSASQILEMEGCDSSVQLHSLPTNDDLPVDEVILINPLTPPLPALSAPQSEPDRAREHVLHFPTGVLVLDTSPDPVIKGMKEDPLWVSEAVATRVHNHECSLCDKAFGTASALNKHLLSHQQDRPHVCPICQRAFKRHDHLNGHMLTHQKRKPFRCVEPGCQKSYCDGYALKRHCASQHGVYLVAPPPSSALSHAAAGLWGDGLGGLGGGRSDFHSIFFSPPKPSSKAQHKSADYAGYGGFPSYAGFASTTGLGVSSGFQEPSAPQAPSLLLPDPWDQAESKEPYSGGAGELHTAQGASVTPQWVPGLEINTAGASPSSGSRIGSLGPHCWESGLDFPVSELQALEEMLSLQAPREPLSSGGGCSMAPAPSEPSSLSKTRRPTIVIKQKLRQANPKGRPQQQQQLPPHSSLKSSVHTQSAAASRNAPKSVNSSTPGQSSPERPTRLNPAQTPNPPAGVEARKKRVRKRKAKENDLPAPPLPPPLPASVAAPRRQRPRPLYLVSPSQGGKLAVVNVAENGRKTEDGGQHGHLPSESTSSQSRVLTSPVDLHSLPMKALKQQGERGEEVLGQWQEALEVSCAVEQIHLSPLVIPVSVPVTDRKEVATGRVDGDQGINAEAETPPSSTGTLKRPHRFEFLKTLFIPPPAPVQTSPPPVFEEGAVGGQWCRAAGGYPSQLRSPVYLADHLLNPGFQPPPYTPPPMLSPLRPGTGLYFSTLPPPHLGPPPPSTYTAMLDVADGISLVMDDTVVTIEPRINVGSRFQADIPPLRNVLLMLYEDHPAQLLWAPWGDIGSNPKTQQRVTELLDLCCSSVLPGGGTNTELALHCLHEVQGDVLAALDFLLVRGDFYASSHTARDYHYTGSDQWSPREKRLFRRALVAHNKDFQLIHSVLQSKSVPQCVEYYYAMKKLKKFKLRTRGPDGKEEDGANSLMESPCGPEEPLLGRGGTRRALVRHKGAPLAPTAPTGTLEYTCEECGRSFEKVKSRSAHMKTHRQQERECPPHESCSVSCLGVECKQEEAGLRSGSAVQWRPFHF</sequence>
<evidence type="ECO:0000256" key="8">
    <source>
        <dbReference type="ARBA" id="ARBA00023242"/>
    </source>
</evidence>
<dbReference type="Gene3D" id="1.10.10.60">
    <property type="entry name" value="Homeodomain-like"/>
    <property type="match status" value="1"/>
</dbReference>
<dbReference type="GO" id="GO:0003714">
    <property type="term" value="F:transcription corepressor activity"/>
    <property type="evidence" value="ECO:0007669"/>
    <property type="project" value="TreeGrafter"/>
</dbReference>
<dbReference type="GO" id="GO:0008270">
    <property type="term" value="F:zinc ion binding"/>
    <property type="evidence" value="ECO:0007669"/>
    <property type="project" value="UniProtKB-KW"/>
</dbReference>
<gene>
    <name evidence="14" type="ORF">SKAU_G00323340</name>
</gene>
<evidence type="ECO:0000313" key="14">
    <source>
        <dbReference type="EMBL" id="KAJ8342406.1"/>
    </source>
</evidence>
<keyword evidence="8" id="KW-0539">Nucleus</keyword>
<dbReference type="PANTHER" id="PTHR16089">
    <property type="entry name" value="REST COREPRESSOR COREST PROTEIN-RELATED"/>
    <property type="match status" value="1"/>
</dbReference>
<dbReference type="Pfam" id="PF01448">
    <property type="entry name" value="ELM2"/>
    <property type="match status" value="1"/>
</dbReference>
<keyword evidence="15" id="KW-1185">Reference proteome</keyword>
<dbReference type="AlphaFoldDB" id="A0A9Q1IK03"/>
<evidence type="ECO:0000256" key="5">
    <source>
        <dbReference type="ARBA" id="ARBA00023015"/>
    </source>
</evidence>
<evidence type="ECO:0000256" key="7">
    <source>
        <dbReference type="ARBA" id="ARBA00023163"/>
    </source>
</evidence>
<dbReference type="PROSITE" id="PS00028">
    <property type="entry name" value="ZINC_FINGER_C2H2_1"/>
    <property type="match status" value="4"/>
</dbReference>